<dbReference type="InterPro" id="IPR002201">
    <property type="entry name" value="Glyco_trans_9"/>
</dbReference>
<dbReference type="OrthoDB" id="9797795at2"/>
<evidence type="ECO:0000313" key="4">
    <source>
        <dbReference type="Proteomes" id="UP000199656"/>
    </source>
</evidence>
<dbReference type="Proteomes" id="UP000199656">
    <property type="component" value="Unassembled WGS sequence"/>
</dbReference>
<gene>
    <name evidence="3" type="ORF">SAMN05660909_03801</name>
</gene>
<dbReference type="STRING" id="408074.SAMN05660909_03801"/>
<evidence type="ECO:0000256" key="1">
    <source>
        <dbReference type="ARBA" id="ARBA00022676"/>
    </source>
</evidence>
<keyword evidence="1" id="KW-0328">Glycosyltransferase</keyword>
<dbReference type="RefSeq" id="WP_089763511.1">
    <property type="nucleotide sequence ID" value="NZ_BKAT01000032.1"/>
</dbReference>
<dbReference type="GO" id="GO:0008713">
    <property type="term" value="F:ADP-heptose-lipopolysaccharide heptosyltransferase activity"/>
    <property type="evidence" value="ECO:0007669"/>
    <property type="project" value="TreeGrafter"/>
</dbReference>
<keyword evidence="4" id="KW-1185">Reference proteome</keyword>
<reference evidence="4" key="1">
    <citation type="submission" date="2016-10" db="EMBL/GenBank/DDBJ databases">
        <authorList>
            <person name="Varghese N."/>
            <person name="Submissions S."/>
        </authorList>
    </citation>
    <scope>NUCLEOTIDE SEQUENCE [LARGE SCALE GENOMIC DNA]</scope>
    <source>
        <strain evidence="4">DSM 23920</strain>
    </source>
</reference>
<dbReference type="GO" id="GO:0005829">
    <property type="term" value="C:cytosol"/>
    <property type="evidence" value="ECO:0007669"/>
    <property type="project" value="TreeGrafter"/>
</dbReference>
<evidence type="ECO:0000256" key="2">
    <source>
        <dbReference type="ARBA" id="ARBA00022679"/>
    </source>
</evidence>
<proteinExistence type="predicted"/>
<dbReference type="InterPro" id="IPR051199">
    <property type="entry name" value="LPS_LOS_Heptosyltrfase"/>
</dbReference>
<dbReference type="Gene3D" id="3.40.50.2000">
    <property type="entry name" value="Glycogen Phosphorylase B"/>
    <property type="match status" value="2"/>
</dbReference>
<dbReference type="GO" id="GO:0009244">
    <property type="term" value="P:lipopolysaccharide core region biosynthetic process"/>
    <property type="evidence" value="ECO:0007669"/>
    <property type="project" value="TreeGrafter"/>
</dbReference>
<sequence length="327" mass="36819">MLTDIKRIGILRALNLGDLLCAVPAFRALKAAYPGAEISLIGLPWSRAFQSRYRQYIDEMIEFPGYPGLPERDCDIDSIPVFINDMRSRRFDLLLQMQGKGTIVNPLVHAMKARYTAGFRPDKTEGLFLEYPDRLHEIHRHLSLLKHLDIPVQSSALEFPLNAADYAAFGEINDGLTEHQYICVHPGSKGAWRQWPTPYFAAIADYLAEKGYKIVITGVPSETGIAEEVLRYMRYPAVNLAGKTTLGSMAVLLQKARGLVSNCTGVSHLAAAIHTPSLVISMDGEAFRWSPLNTQLHQVVDWTKHQEYDYVIKQCESLLERTEYVLL</sequence>
<organism evidence="3 4">
    <name type="scientific">Chitinophaga terrae</name>
    <name type="common">ex Kim and Jung 2007</name>
    <dbReference type="NCBI Taxonomy" id="408074"/>
    <lineage>
        <taxon>Bacteria</taxon>
        <taxon>Pseudomonadati</taxon>
        <taxon>Bacteroidota</taxon>
        <taxon>Chitinophagia</taxon>
        <taxon>Chitinophagales</taxon>
        <taxon>Chitinophagaceae</taxon>
        <taxon>Chitinophaga</taxon>
    </lineage>
</organism>
<dbReference type="PANTHER" id="PTHR30160">
    <property type="entry name" value="TETRAACYLDISACCHARIDE 4'-KINASE-RELATED"/>
    <property type="match status" value="1"/>
</dbReference>
<dbReference type="EMBL" id="FNRL01000019">
    <property type="protein sequence ID" value="SEA85757.1"/>
    <property type="molecule type" value="Genomic_DNA"/>
</dbReference>
<name>A0A1H4ELJ5_9BACT</name>
<dbReference type="CDD" id="cd03789">
    <property type="entry name" value="GT9_LPS_heptosyltransferase"/>
    <property type="match status" value="1"/>
</dbReference>
<dbReference type="Pfam" id="PF01075">
    <property type="entry name" value="Glyco_transf_9"/>
    <property type="match status" value="1"/>
</dbReference>
<accession>A0A1H4ELJ5</accession>
<protein>
    <submittedName>
        <fullName evidence="3">ADP-heptose:LPS heptosyltransferase</fullName>
    </submittedName>
</protein>
<evidence type="ECO:0000313" key="3">
    <source>
        <dbReference type="EMBL" id="SEA85757.1"/>
    </source>
</evidence>
<dbReference type="SUPFAM" id="SSF53756">
    <property type="entry name" value="UDP-Glycosyltransferase/glycogen phosphorylase"/>
    <property type="match status" value="1"/>
</dbReference>
<dbReference type="AlphaFoldDB" id="A0A1H4ELJ5"/>
<keyword evidence="2 3" id="KW-0808">Transferase</keyword>